<dbReference type="PANTHER" id="PTHR46825">
    <property type="entry name" value="D-ALANYL-D-ALANINE-CARBOXYPEPTIDASE/ENDOPEPTIDASE AMPH"/>
    <property type="match status" value="1"/>
</dbReference>
<keyword evidence="1" id="KW-0812">Transmembrane</keyword>
<evidence type="ECO:0000313" key="4">
    <source>
        <dbReference type="EMBL" id="GGH04621.1"/>
    </source>
</evidence>
<dbReference type="PANTHER" id="PTHR46825:SF9">
    <property type="entry name" value="BETA-LACTAMASE-RELATED DOMAIN-CONTAINING PROTEIN"/>
    <property type="match status" value="1"/>
</dbReference>
<protein>
    <recommendedName>
        <fullName evidence="3">Beta-lactamase-related domain-containing protein</fullName>
    </recommendedName>
</protein>
<name>A0A917MHK9_9SPHI</name>
<sequence length="630" mass="70287">MNKHITSFLILFFTALLCNTTNAQLQHDDSPIAEIGQLLKKIDTVLQKEHLPGLMISIVKKDSILFSGGLGYADLEQKIPVDSTTQFHLASVTKFFVAMGIQKLIAEGKLKLNDRLQAIAPEIPYTNRWESTHPVRLVHLLEHTAGFEDIQLNKMVNTTGKPLTGIDGVKAVASSLNSRWKPGEMMSYSNPGYNVLGYVIEKVSGIPWDNYIDQVLLKPLGMDSTLFDLSGERLPSYAKGYNFNGEQLALLPLYGPGSNGASSALVSNATDMAKFMHYLLNVDKNTNVDLLAGNDMLEMEKVHSTLASQSGLQTGYALGNDLFPNNKKVTFRGHNGKGEGFSSWLFFNREAGLAYAISTNCNTNLWPVSQLIEDLLTKDIKYPTMNSVTIDRSKIEPMLGYYQFMNPKNERWEFFKRIFSGINLLSIDADKLVVDKGNGQIDSLIHTGNGIFRLKGNIIPSYIIGQNNDGRPFFQGYGNGFYSKTAYGPILFQKTLIYLGLLAALLSVICTIVGIPLVLFRKMKAIDLSITGLPAIGTICFLLAYRKMGLTDAVNKELFITLNTTSFSIFAGMLFFGISVVIGAYLLYKRWRQISEKWIKFPLAFNMIFLFYLVVLFSIHGWIGIPIWHM</sequence>
<evidence type="ECO:0000256" key="2">
    <source>
        <dbReference type="SAM" id="SignalP"/>
    </source>
</evidence>
<feature type="chain" id="PRO_5037311005" description="Beta-lactamase-related domain-containing protein" evidence="2">
    <location>
        <begin position="24"/>
        <end position="630"/>
    </location>
</feature>
<feature type="signal peptide" evidence="2">
    <location>
        <begin position="1"/>
        <end position="23"/>
    </location>
</feature>
<dbReference type="InterPro" id="IPR050491">
    <property type="entry name" value="AmpC-like"/>
</dbReference>
<feature type="transmembrane region" description="Helical" evidence="1">
    <location>
        <begin position="496"/>
        <end position="519"/>
    </location>
</feature>
<dbReference type="Pfam" id="PF00144">
    <property type="entry name" value="Beta-lactamase"/>
    <property type="match status" value="1"/>
</dbReference>
<dbReference type="Proteomes" id="UP000660862">
    <property type="component" value="Unassembled WGS sequence"/>
</dbReference>
<comment type="caution">
    <text evidence="4">The sequence shown here is derived from an EMBL/GenBank/DDBJ whole genome shotgun (WGS) entry which is preliminary data.</text>
</comment>
<feature type="transmembrane region" description="Helical" evidence="1">
    <location>
        <begin position="565"/>
        <end position="588"/>
    </location>
</feature>
<dbReference type="Gene3D" id="3.40.710.10">
    <property type="entry name" value="DD-peptidase/beta-lactamase superfamily"/>
    <property type="match status" value="1"/>
</dbReference>
<dbReference type="AlphaFoldDB" id="A0A917MHK9"/>
<keyword evidence="5" id="KW-1185">Reference proteome</keyword>
<keyword evidence="1" id="KW-0472">Membrane</keyword>
<evidence type="ECO:0000259" key="3">
    <source>
        <dbReference type="Pfam" id="PF00144"/>
    </source>
</evidence>
<dbReference type="InterPro" id="IPR012338">
    <property type="entry name" value="Beta-lactam/transpept-like"/>
</dbReference>
<dbReference type="EMBL" id="BMER01000007">
    <property type="protein sequence ID" value="GGH04621.1"/>
    <property type="molecule type" value="Genomic_DNA"/>
</dbReference>
<evidence type="ECO:0000256" key="1">
    <source>
        <dbReference type="SAM" id="Phobius"/>
    </source>
</evidence>
<keyword evidence="2" id="KW-0732">Signal</keyword>
<feature type="domain" description="Beta-lactamase-related" evidence="3">
    <location>
        <begin position="41"/>
        <end position="364"/>
    </location>
</feature>
<evidence type="ECO:0000313" key="5">
    <source>
        <dbReference type="Proteomes" id="UP000660862"/>
    </source>
</evidence>
<reference evidence="4" key="2">
    <citation type="submission" date="2020-09" db="EMBL/GenBank/DDBJ databases">
        <authorList>
            <person name="Sun Q."/>
            <person name="Zhou Y."/>
        </authorList>
    </citation>
    <scope>NUCLEOTIDE SEQUENCE</scope>
    <source>
        <strain evidence="4">CGMCC 1.12195</strain>
    </source>
</reference>
<keyword evidence="1" id="KW-1133">Transmembrane helix</keyword>
<dbReference type="RefSeq" id="WP_188508503.1">
    <property type="nucleotide sequence ID" value="NZ_BMER01000007.1"/>
</dbReference>
<dbReference type="SUPFAM" id="SSF56601">
    <property type="entry name" value="beta-lactamase/transpeptidase-like"/>
    <property type="match status" value="1"/>
</dbReference>
<reference evidence="4" key="1">
    <citation type="journal article" date="2014" name="Int. J. Syst. Evol. Microbiol.">
        <title>Complete genome sequence of Corynebacterium casei LMG S-19264T (=DSM 44701T), isolated from a smear-ripened cheese.</title>
        <authorList>
            <consortium name="US DOE Joint Genome Institute (JGI-PGF)"/>
            <person name="Walter F."/>
            <person name="Albersmeier A."/>
            <person name="Kalinowski J."/>
            <person name="Ruckert C."/>
        </authorList>
    </citation>
    <scope>NUCLEOTIDE SEQUENCE</scope>
    <source>
        <strain evidence="4">CGMCC 1.12195</strain>
    </source>
</reference>
<proteinExistence type="predicted"/>
<feature type="transmembrane region" description="Helical" evidence="1">
    <location>
        <begin position="526"/>
        <end position="545"/>
    </location>
</feature>
<feature type="transmembrane region" description="Helical" evidence="1">
    <location>
        <begin position="609"/>
        <end position="628"/>
    </location>
</feature>
<dbReference type="InterPro" id="IPR001466">
    <property type="entry name" value="Beta-lactam-related"/>
</dbReference>
<gene>
    <name evidence="4" type="ORF">GCM10007415_46170</name>
</gene>
<organism evidence="4 5">
    <name type="scientific">Parapedobacter pyrenivorans</name>
    <dbReference type="NCBI Taxonomy" id="1305674"/>
    <lineage>
        <taxon>Bacteria</taxon>
        <taxon>Pseudomonadati</taxon>
        <taxon>Bacteroidota</taxon>
        <taxon>Sphingobacteriia</taxon>
        <taxon>Sphingobacteriales</taxon>
        <taxon>Sphingobacteriaceae</taxon>
        <taxon>Parapedobacter</taxon>
    </lineage>
</organism>
<accession>A0A917MHK9</accession>